<dbReference type="GO" id="GO:0005743">
    <property type="term" value="C:mitochondrial inner membrane"/>
    <property type="evidence" value="ECO:0007669"/>
    <property type="project" value="UniProtKB-SubCell"/>
</dbReference>
<feature type="domain" description="NADH:quinone oxidoreductase/Mrp antiporter transmembrane" evidence="19">
    <location>
        <begin position="81"/>
        <end position="282"/>
    </location>
</feature>
<keyword evidence="16 18" id="KW-0472">Membrane</keyword>
<dbReference type="InterPro" id="IPR050175">
    <property type="entry name" value="Complex_I_Subunit_2"/>
</dbReference>
<keyword evidence="9 18" id="KW-0999">Mitochondrion inner membrane</keyword>
<evidence type="ECO:0000256" key="14">
    <source>
        <dbReference type="ARBA" id="ARBA00023075"/>
    </source>
</evidence>
<keyword evidence="6" id="KW-0813">Transport</keyword>
<evidence type="ECO:0000256" key="4">
    <source>
        <dbReference type="ARBA" id="ARBA00012944"/>
    </source>
</evidence>
<feature type="transmembrane region" description="Helical" evidence="18">
    <location>
        <begin position="271"/>
        <end position="292"/>
    </location>
</feature>
<evidence type="ECO:0000256" key="9">
    <source>
        <dbReference type="ARBA" id="ARBA00022792"/>
    </source>
</evidence>
<dbReference type="AlphaFoldDB" id="A0A1Z2R7C5"/>
<name>A0A1Z2R7C5_STYST</name>
<keyword evidence="12 18" id="KW-1133">Transmembrane helix</keyword>
<reference evidence="20" key="1">
    <citation type="journal article" date="2017" name="Sci. Rep.">
        <title>Phylogenetic evidence that both ancient vicariance and dispersal have contributed to the biogeographic patterns of anchialine cave shrimps.</title>
        <authorList>
            <person name="Jurado-Rivera J.A."/>
            <person name="Pons J."/>
            <person name="Alvarez F."/>
            <person name="Botello A."/>
            <person name="Humphreys W.F."/>
            <person name="Page T.J."/>
            <person name="Iliffe T.M."/>
            <person name="Willassen E."/>
            <person name="Meland K."/>
            <person name="Juan C."/>
            <person name="Jaume D."/>
        </authorList>
    </citation>
    <scope>NUCLEOTIDE SEQUENCE</scope>
</reference>
<dbReference type="PRINTS" id="PR01436">
    <property type="entry name" value="NADHDHGNASE2"/>
</dbReference>
<comment type="catalytic activity">
    <reaction evidence="17 18">
        <text>a ubiquinone + NADH + 5 H(+)(in) = a ubiquinol + NAD(+) + 4 H(+)(out)</text>
        <dbReference type="Rhea" id="RHEA:29091"/>
        <dbReference type="Rhea" id="RHEA-COMP:9565"/>
        <dbReference type="Rhea" id="RHEA-COMP:9566"/>
        <dbReference type="ChEBI" id="CHEBI:15378"/>
        <dbReference type="ChEBI" id="CHEBI:16389"/>
        <dbReference type="ChEBI" id="CHEBI:17976"/>
        <dbReference type="ChEBI" id="CHEBI:57540"/>
        <dbReference type="ChEBI" id="CHEBI:57945"/>
        <dbReference type="EC" id="7.1.1.2"/>
    </reaction>
</comment>
<sequence>MLILSPHQLLFSFTLLLGVFVAVSSSSWFLLWMGLELNLMSFIPILSSSSNRYSAESALKYFLIQALGSASFLAAAPISMILHSLTFLIILMALLLKVGAAPLHFWFPSVMQGTQWPQALSLMTIQKIAPISMMSAILPSSNYSVIMIMASISSSLIGGLSGLNQTLTRKILSYSSINHMGWMLSAIMFNESLWIIYFVSYSVVSGSVVFILHSNQIFHINQILVMNFFSKPLKFSLFLALLSLGGLPPLLGFLPKMMVIQEFIISSASLLWLGILLFSALLTLFFYLRMALSSFMLASPKMKMNLTSSQPRQTFILSFVNLSPLLYPLILAIIY</sequence>
<comment type="similarity">
    <text evidence="3 18">Belongs to the complex I subunit 2 family.</text>
</comment>
<feature type="transmembrane region" description="Helical" evidence="18">
    <location>
        <begin position="194"/>
        <end position="212"/>
    </location>
</feature>
<evidence type="ECO:0000256" key="16">
    <source>
        <dbReference type="ARBA" id="ARBA00023136"/>
    </source>
</evidence>
<dbReference type="GO" id="GO:0008137">
    <property type="term" value="F:NADH dehydrogenase (ubiquinone) activity"/>
    <property type="evidence" value="ECO:0007669"/>
    <property type="project" value="UniProtKB-EC"/>
</dbReference>
<dbReference type="PANTHER" id="PTHR46552:SF1">
    <property type="entry name" value="NADH-UBIQUINONE OXIDOREDUCTASE CHAIN 2"/>
    <property type="match status" value="1"/>
</dbReference>
<protein>
    <recommendedName>
        <fullName evidence="5 18">NADH-ubiquinone oxidoreductase chain 2</fullName>
        <ecNumber evidence="4 18">7.1.1.2</ecNumber>
    </recommendedName>
</protein>
<comment type="function">
    <text evidence="18">Core subunit of the mitochondrial membrane respiratory chain NADH dehydrogenase (Complex I) which catalyzes electron transfer from NADH through the respiratory chain, using ubiquinone as an electron acceptor. Essential for the catalytic activity and assembly of complex I.</text>
</comment>
<comment type="subcellular location">
    <subcellularLocation>
        <location evidence="2 18">Mitochondrion inner membrane</location>
        <topology evidence="2 18">Multi-pass membrane protein</topology>
    </subcellularLocation>
</comment>
<evidence type="ECO:0000259" key="19">
    <source>
        <dbReference type="Pfam" id="PF00361"/>
    </source>
</evidence>
<evidence type="ECO:0000256" key="18">
    <source>
        <dbReference type="RuleBase" id="RU003403"/>
    </source>
</evidence>
<dbReference type="EMBL" id="KX844722">
    <property type="protein sequence ID" value="ASA39619.1"/>
    <property type="molecule type" value="Genomic_DNA"/>
</dbReference>
<feature type="transmembrane region" description="Helical" evidence="18">
    <location>
        <begin position="313"/>
        <end position="334"/>
    </location>
</feature>
<evidence type="ECO:0000256" key="6">
    <source>
        <dbReference type="ARBA" id="ARBA00022448"/>
    </source>
</evidence>
<feature type="domain" description="NADH:quinone oxidoreductase/Mrp antiporter transmembrane" evidence="19">
    <location>
        <begin position="25"/>
        <end position="76"/>
    </location>
</feature>
<feature type="transmembrane region" description="Helical" evidence="18">
    <location>
        <begin position="58"/>
        <end position="79"/>
    </location>
</feature>
<keyword evidence="15 18" id="KW-0496">Mitochondrion</keyword>
<keyword evidence="8 18" id="KW-0812">Transmembrane</keyword>
<dbReference type="EC" id="7.1.1.2" evidence="4 18"/>
<evidence type="ECO:0000256" key="10">
    <source>
        <dbReference type="ARBA" id="ARBA00022967"/>
    </source>
</evidence>
<feature type="transmembrane region" description="Helical" evidence="18">
    <location>
        <begin position="233"/>
        <end position="251"/>
    </location>
</feature>
<dbReference type="InterPro" id="IPR003917">
    <property type="entry name" value="NADH_UbQ_OxRdtase_chain2"/>
</dbReference>
<evidence type="ECO:0000256" key="17">
    <source>
        <dbReference type="ARBA" id="ARBA00049551"/>
    </source>
</evidence>
<evidence type="ECO:0000256" key="13">
    <source>
        <dbReference type="ARBA" id="ARBA00023027"/>
    </source>
</evidence>
<keyword evidence="14 18" id="KW-0830">Ubiquinone</keyword>
<evidence type="ECO:0000256" key="1">
    <source>
        <dbReference type="ARBA" id="ARBA00003257"/>
    </source>
</evidence>
<evidence type="ECO:0000313" key="20">
    <source>
        <dbReference type="EMBL" id="ASA39619.1"/>
    </source>
</evidence>
<accession>A0A1Z2R7C5</accession>
<keyword evidence="11 18" id="KW-0249">Electron transport</keyword>
<evidence type="ECO:0000256" key="2">
    <source>
        <dbReference type="ARBA" id="ARBA00004448"/>
    </source>
</evidence>
<feature type="transmembrane region" description="Helical" evidence="18">
    <location>
        <begin position="85"/>
        <end position="107"/>
    </location>
</feature>
<gene>
    <name evidence="20" type="primary">nad2</name>
</gene>
<keyword evidence="7 18" id="KW-0679">Respiratory chain</keyword>
<keyword evidence="10 18" id="KW-1278">Translocase</keyword>
<evidence type="ECO:0000256" key="15">
    <source>
        <dbReference type="ARBA" id="ARBA00023128"/>
    </source>
</evidence>
<evidence type="ECO:0000256" key="7">
    <source>
        <dbReference type="ARBA" id="ARBA00022660"/>
    </source>
</evidence>
<dbReference type="Pfam" id="PF00361">
    <property type="entry name" value="Proton_antipo_M"/>
    <property type="match status" value="2"/>
</dbReference>
<organism evidence="20">
    <name type="scientific">Stygiocaris stylifera</name>
    <name type="common">Cave shrimp</name>
    <dbReference type="NCBI Taxonomy" id="481988"/>
    <lineage>
        <taxon>Eukaryota</taxon>
        <taxon>Metazoa</taxon>
        <taxon>Ecdysozoa</taxon>
        <taxon>Arthropoda</taxon>
        <taxon>Crustacea</taxon>
        <taxon>Multicrustacea</taxon>
        <taxon>Malacostraca</taxon>
        <taxon>Eumalacostraca</taxon>
        <taxon>Eucarida</taxon>
        <taxon>Decapoda</taxon>
        <taxon>Pleocyemata</taxon>
        <taxon>Caridea</taxon>
        <taxon>Atyoidea</taxon>
        <taxon>Atyidae</taxon>
        <taxon>Stygiocaris</taxon>
    </lineage>
</organism>
<evidence type="ECO:0000256" key="8">
    <source>
        <dbReference type="ARBA" id="ARBA00022692"/>
    </source>
</evidence>
<evidence type="ECO:0000256" key="12">
    <source>
        <dbReference type="ARBA" id="ARBA00022989"/>
    </source>
</evidence>
<dbReference type="InterPro" id="IPR001750">
    <property type="entry name" value="ND/Mrp_TM"/>
</dbReference>
<evidence type="ECO:0000256" key="3">
    <source>
        <dbReference type="ARBA" id="ARBA00007012"/>
    </source>
</evidence>
<evidence type="ECO:0000256" key="5">
    <source>
        <dbReference type="ARBA" id="ARBA00021008"/>
    </source>
</evidence>
<keyword evidence="13 18" id="KW-0520">NAD</keyword>
<geneLocation type="mitochondrion" evidence="20"/>
<proteinExistence type="inferred from homology"/>
<evidence type="ECO:0000256" key="11">
    <source>
        <dbReference type="ARBA" id="ARBA00022982"/>
    </source>
</evidence>
<dbReference type="PANTHER" id="PTHR46552">
    <property type="entry name" value="NADH-UBIQUINONE OXIDOREDUCTASE CHAIN 2"/>
    <property type="match status" value="1"/>
</dbReference>
<dbReference type="GO" id="GO:0006120">
    <property type="term" value="P:mitochondrial electron transport, NADH to ubiquinone"/>
    <property type="evidence" value="ECO:0007669"/>
    <property type="project" value="InterPro"/>
</dbReference>
<comment type="function">
    <text evidence="1">Core subunit of the mitochondrial membrane respiratory chain NADH dehydrogenase (Complex I) that is believed to belong to the minimal assembly required for catalysis. Complex I functions in the transfer of electrons from NADH to the respiratory chain. The immediate electron acceptor for the enzyme is believed to be ubiquinone.</text>
</comment>